<evidence type="ECO:0000256" key="5">
    <source>
        <dbReference type="SAM" id="Phobius"/>
    </source>
</evidence>
<keyword evidence="7" id="KW-1185">Reference proteome</keyword>
<dbReference type="InterPro" id="IPR007300">
    <property type="entry name" value="CidB/LrgB"/>
</dbReference>
<comment type="caution">
    <text evidence="6">The sequence shown here is derived from an EMBL/GenBank/DDBJ whole genome shotgun (WGS) entry which is preliminary data.</text>
</comment>
<sequence length="254" mass="27247">MTWATFLGNALDTNVGGIAFFGIFLSLTVFLIGQYLFKISNGFFLFQPLFFGMVLGIFILWLMAKWFNVTPTYFYQAAYKPGGDILFWFLNPATIAFAIPLYRRNDIVKRFWLEIVLSLIVGMIISLFAIYGVSKLFGLNNVMISSMMTQAATTAIAMPVAGAIGGNTAVTAMACILNAVIIYALATFLIKVFRLNADPIGAGLGLGTAGHAVGTAKAVQLGSIQGSMASIAVVIVSIVVDLVVPTFARLVGLV</sequence>
<feature type="transmembrane region" description="Helical" evidence="5">
    <location>
        <begin position="143"/>
        <end position="164"/>
    </location>
</feature>
<dbReference type="RefSeq" id="WP_054736357.1">
    <property type="nucleotide sequence ID" value="NZ_AYZM01000175.1"/>
</dbReference>
<feature type="transmembrane region" description="Helical" evidence="5">
    <location>
        <begin position="231"/>
        <end position="251"/>
    </location>
</feature>
<feature type="transmembrane region" description="Helical" evidence="5">
    <location>
        <begin position="111"/>
        <end position="131"/>
    </location>
</feature>
<evidence type="ECO:0000256" key="2">
    <source>
        <dbReference type="ARBA" id="ARBA00022692"/>
    </source>
</evidence>
<dbReference type="Proteomes" id="UP000051442">
    <property type="component" value="Unassembled WGS sequence"/>
</dbReference>
<name>A0A0R2ELY2_9LACO</name>
<reference evidence="6 7" key="1">
    <citation type="journal article" date="2015" name="Genome Announc.">
        <title>Expanding the biotechnology potential of lactobacilli through comparative genomics of 213 strains and associated genera.</title>
        <authorList>
            <person name="Sun Z."/>
            <person name="Harris H.M."/>
            <person name="McCann A."/>
            <person name="Guo C."/>
            <person name="Argimon S."/>
            <person name="Zhang W."/>
            <person name="Yang X."/>
            <person name="Jeffery I.B."/>
            <person name="Cooney J.C."/>
            <person name="Kagawa T.F."/>
            <person name="Liu W."/>
            <person name="Song Y."/>
            <person name="Salvetti E."/>
            <person name="Wrobel A."/>
            <person name="Rasinkangas P."/>
            <person name="Parkhill J."/>
            <person name="Rea M.C."/>
            <person name="O'Sullivan O."/>
            <person name="Ritari J."/>
            <person name="Douillard F.P."/>
            <person name="Paul Ross R."/>
            <person name="Yang R."/>
            <person name="Briner A.E."/>
            <person name="Felis G.E."/>
            <person name="de Vos W.M."/>
            <person name="Barrangou R."/>
            <person name="Klaenhammer T.R."/>
            <person name="Caufield P.W."/>
            <person name="Cui Y."/>
            <person name="Zhang H."/>
            <person name="O'Toole P.W."/>
        </authorList>
    </citation>
    <scope>NUCLEOTIDE SEQUENCE [LARGE SCALE GENOMIC DNA]</scope>
    <source>
        <strain evidence="6 7">DSM 23365</strain>
    </source>
</reference>
<dbReference type="EMBL" id="AYZM01000175">
    <property type="protein sequence ID" value="KRN16897.1"/>
    <property type="molecule type" value="Genomic_DNA"/>
</dbReference>
<evidence type="ECO:0000256" key="4">
    <source>
        <dbReference type="ARBA" id="ARBA00023136"/>
    </source>
</evidence>
<evidence type="ECO:0000256" key="1">
    <source>
        <dbReference type="ARBA" id="ARBA00004141"/>
    </source>
</evidence>
<accession>A0A0R2ELY2</accession>
<comment type="subcellular location">
    <subcellularLocation>
        <location evidence="1">Membrane</location>
        <topology evidence="1">Multi-pass membrane protein</topology>
    </subcellularLocation>
</comment>
<keyword evidence="2 5" id="KW-0812">Transmembrane</keyword>
<feature type="transmembrane region" description="Helical" evidence="5">
    <location>
        <begin position="15"/>
        <end position="37"/>
    </location>
</feature>
<dbReference type="Pfam" id="PF04172">
    <property type="entry name" value="LrgB"/>
    <property type="match status" value="1"/>
</dbReference>
<evidence type="ECO:0000256" key="3">
    <source>
        <dbReference type="ARBA" id="ARBA00022989"/>
    </source>
</evidence>
<dbReference type="GO" id="GO:0016020">
    <property type="term" value="C:membrane"/>
    <property type="evidence" value="ECO:0007669"/>
    <property type="project" value="UniProtKB-SubCell"/>
</dbReference>
<gene>
    <name evidence="6" type="ORF">FD14_GL002690</name>
</gene>
<dbReference type="AlphaFoldDB" id="A0A0R2ELY2"/>
<dbReference type="OrthoDB" id="9811701at2"/>
<organism evidence="6 7">
    <name type="scientific">Secundilactobacillus similis DSM 23365 = JCM 2765</name>
    <dbReference type="NCBI Taxonomy" id="1423804"/>
    <lineage>
        <taxon>Bacteria</taxon>
        <taxon>Bacillati</taxon>
        <taxon>Bacillota</taxon>
        <taxon>Bacilli</taxon>
        <taxon>Lactobacillales</taxon>
        <taxon>Lactobacillaceae</taxon>
        <taxon>Secundilactobacillus</taxon>
    </lineage>
</organism>
<dbReference type="PATRIC" id="fig|1423804.4.peg.2904"/>
<protein>
    <submittedName>
        <fullName evidence="6">LrgB family protein</fullName>
    </submittedName>
</protein>
<feature type="transmembrane region" description="Helical" evidence="5">
    <location>
        <begin position="85"/>
        <end position="102"/>
    </location>
</feature>
<keyword evidence="3 5" id="KW-1133">Transmembrane helix</keyword>
<feature type="transmembrane region" description="Helical" evidence="5">
    <location>
        <begin position="44"/>
        <end position="65"/>
    </location>
</feature>
<evidence type="ECO:0000313" key="6">
    <source>
        <dbReference type="EMBL" id="KRN16897.1"/>
    </source>
</evidence>
<dbReference type="PANTHER" id="PTHR30249">
    <property type="entry name" value="PUTATIVE SEROTONIN TRANSPORTER"/>
    <property type="match status" value="1"/>
</dbReference>
<evidence type="ECO:0000313" key="7">
    <source>
        <dbReference type="Proteomes" id="UP000051442"/>
    </source>
</evidence>
<proteinExistence type="predicted"/>
<dbReference type="PANTHER" id="PTHR30249:SF0">
    <property type="entry name" value="PLASTIDAL GLYCOLATE_GLYCERATE TRANSLOCATOR 1, CHLOROPLASTIC"/>
    <property type="match status" value="1"/>
</dbReference>
<feature type="transmembrane region" description="Helical" evidence="5">
    <location>
        <begin position="171"/>
        <end position="193"/>
    </location>
</feature>
<keyword evidence="4 5" id="KW-0472">Membrane</keyword>